<dbReference type="SMART" id="SM01340">
    <property type="entry name" value="DNA_mis_repair"/>
    <property type="match status" value="1"/>
</dbReference>
<feature type="compositionally biased region" description="Basic and acidic residues" evidence="3">
    <location>
        <begin position="405"/>
        <end position="430"/>
    </location>
</feature>
<dbReference type="Gene3D" id="3.30.230.10">
    <property type="match status" value="1"/>
</dbReference>
<dbReference type="AlphaFoldDB" id="A0AA38CDB8"/>
<dbReference type="Pfam" id="PF01119">
    <property type="entry name" value="DNA_mis_repair"/>
    <property type="match status" value="1"/>
</dbReference>
<dbReference type="InterPro" id="IPR014790">
    <property type="entry name" value="MutL_C"/>
</dbReference>
<keyword evidence="7" id="KW-1185">Reference proteome</keyword>
<dbReference type="SUPFAM" id="SSF54211">
    <property type="entry name" value="Ribosomal protein S5 domain 2-like"/>
    <property type="match status" value="1"/>
</dbReference>
<dbReference type="InterPro" id="IPR036890">
    <property type="entry name" value="HATPase_C_sf"/>
</dbReference>
<dbReference type="GO" id="GO:0016887">
    <property type="term" value="F:ATP hydrolysis activity"/>
    <property type="evidence" value="ECO:0007669"/>
    <property type="project" value="InterPro"/>
</dbReference>
<dbReference type="Gene3D" id="3.30.565.10">
    <property type="entry name" value="Histidine kinase-like ATPase, C-terminal domain"/>
    <property type="match status" value="1"/>
</dbReference>
<dbReference type="FunFam" id="3.30.230.10:FF:000054">
    <property type="entry name" value="DNA mismatch repair protein PMS1"/>
    <property type="match status" value="1"/>
</dbReference>
<dbReference type="Gene3D" id="3.30.1370.100">
    <property type="entry name" value="MutL, C-terminal domain, regulatory subdomain"/>
    <property type="match status" value="1"/>
</dbReference>
<dbReference type="GO" id="GO:0032389">
    <property type="term" value="C:MutLalpha complex"/>
    <property type="evidence" value="ECO:0007669"/>
    <property type="project" value="TreeGrafter"/>
</dbReference>
<name>A0AA38CDB8_TAXCH</name>
<feature type="region of interest" description="Disordered" evidence="3">
    <location>
        <begin position="400"/>
        <end position="433"/>
    </location>
</feature>
<dbReference type="InterPro" id="IPR042120">
    <property type="entry name" value="MutL_C_dimsub"/>
</dbReference>
<evidence type="ECO:0000256" key="2">
    <source>
        <dbReference type="ARBA" id="ARBA00022763"/>
    </source>
</evidence>
<evidence type="ECO:0000256" key="1">
    <source>
        <dbReference type="ARBA" id="ARBA00006082"/>
    </source>
</evidence>
<dbReference type="PANTHER" id="PTHR10073">
    <property type="entry name" value="DNA MISMATCH REPAIR PROTEIN MLH, PMS, MUTL"/>
    <property type="match status" value="1"/>
</dbReference>
<feature type="non-terminal residue" evidence="6">
    <location>
        <position position="985"/>
    </location>
</feature>
<feature type="domain" description="MutL C-terminal dimerisation" evidence="4">
    <location>
        <begin position="806"/>
        <end position="978"/>
    </location>
</feature>
<dbReference type="InterPro" id="IPR042121">
    <property type="entry name" value="MutL_C_regsub"/>
</dbReference>
<accession>A0AA38CDB8</accession>
<reference evidence="6 7" key="1">
    <citation type="journal article" date="2021" name="Nat. Plants">
        <title>The Taxus genome provides insights into paclitaxel biosynthesis.</title>
        <authorList>
            <person name="Xiong X."/>
            <person name="Gou J."/>
            <person name="Liao Q."/>
            <person name="Li Y."/>
            <person name="Zhou Q."/>
            <person name="Bi G."/>
            <person name="Li C."/>
            <person name="Du R."/>
            <person name="Wang X."/>
            <person name="Sun T."/>
            <person name="Guo L."/>
            <person name="Liang H."/>
            <person name="Lu P."/>
            <person name="Wu Y."/>
            <person name="Zhang Z."/>
            <person name="Ro D.K."/>
            <person name="Shang Y."/>
            <person name="Huang S."/>
            <person name="Yan J."/>
        </authorList>
    </citation>
    <scope>NUCLEOTIDE SEQUENCE [LARGE SCALE GENOMIC DNA]</scope>
    <source>
        <strain evidence="6">Ta-2019</strain>
    </source>
</reference>
<dbReference type="Gene3D" id="3.30.1540.20">
    <property type="entry name" value="MutL, C-terminal domain, dimerisation subdomain"/>
    <property type="match status" value="1"/>
</dbReference>
<sequence length="985" mass="109322">MDAKGGSATIKPIHKADVHRICSGQVILDLASAVKELVENSLDAGANSIEVRLKEYGGESFEVGDNGFGISPNNYQSATLKYHTSKISDFSDLQSLRLFGFRGEALSSLCALGNVTIETRTKYESVGTQLMFDHSGLIISQNNIARQIGTTVTVAKLFSPLPVRYKEFHRNIRREYSRLLSLLHAYALIAKGVRLVCTNVAGRNAKIVVLQTQGTGSVKDNIITVFGTKTLASLDALDFCISDGCRIEGFVSKPGSGSGRASGDRQFFFVNGRPVDMPKVTKLLNERYKSYNSQQYPMAVLNFILPTTTYDVNVTPDKRKIFLHDEGLLMSALREALENFYAPDKYVYAINNFESSSQVREACISLVSAGNAEKLEPIFTEDYELAENVNSKVNLFLNDGSPSSRTEELLQESKEDAMHEDNTENQKVDDAMTESISDTCERKTSRPLADFVEFKCGTSVSEYASPLKQTKNQKFDDAMTDSISDTCEPKTRTPIVDFAAFNCGSSVSEFPLPLKQANSSLVGAEKSSMVKTTKTGLKDLGLIPNSRRVQSKLTGFITPNKRQHEEGSLLSEEPVLKKWMFCADENAKRVKKENSKGSLLGFCSEKDACSVRNLSSKNEDENDFPAIEDLSENITHVESCNEPAKDQRENMQDEGDQGAGDENAVYENLEMTYQEDNVGMVSSSMQMVDGVKVSRTDETIGTTLMSDVCLDDKDDIERRADNKDIRIAQFDINRCRLKSSRGLLRHDINIDSWQKDKRCKKSCYTAATLAKSSAVEDGKEKEAALSAATRELERSFNKEDFKKMKVIGQFNLGFIIGKLDEDLFIVDQHASDEKYNFEHLCRTTILNRQPLLRPLALEISAAEEVIISTHMDIFRRNGFDFIEDTSAPPGRRLLLSSVPYSKNITFGVGDVQELISILVDEPMLSTADYSDSLEYSHPSNNSCKKVISRSVSAICPSRVRAMLASRACRKSVMIGDALSKKGMET</sequence>
<proteinExistence type="inferred from homology"/>
<dbReference type="GO" id="GO:0005524">
    <property type="term" value="F:ATP binding"/>
    <property type="evidence" value="ECO:0007669"/>
    <property type="project" value="InterPro"/>
</dbReference>
<dbReference type="InterPro" id="IPR038973">
    <property type="entry name" value="MutL/Mlh/Pms-like"/>
</dbReference>
<dbReference type="SUPFAM" id="SSF118116">
    <property type="entry name" value="DNA mismatch repair protein MutL"/>
    <property type="match status" value="1"/>
</dbReference>
<evidence type="ECO:0000313" key="7">
    <source>
        <dbReference type="Proteomes" id="UP000824469"/>
    </source>
</evidence>
<dbReference type="FunFam" id="3.30.1370.100:FF:000001">
    <property type="entry name" value="Mismatch repair endonuclease pms1, putative"/>
    <property type="match status" value="1"/>
</dbReference>
<dbReference type="Pfam" id="PF13589">
    <property type="entry name" value="HATPase_c_3"/>
    <property type="match status" value="1"/>
</dbReference>
<feature type="region of interest" description="Disordered" evidence="3">
    <location>
        <begin position="641"/>
        <end position="660"/>
    </location>
</feature>
<dbReference type="Pfam" id="PF08676">
    <property type="entry name" value="MutL_C"/>
    <property type="match status" value="1"/>
</dbReference>
<dbReference type="InterPro" id="IPR013507">
    <property type="entry name" value="DNA_mismatch_S5_2-like"/>
</dbReference>
<dbReference type="SMART" id="SM00853">
    <property type="entry name" value="MutL_C"/>
    <property type="match status" value="1"/>
</dbReference>
<dbReference type="OMA" id="SFNNVQY"/>
<dbReference type="FunFam" id="3.30.565.10:FF:000014">
    <property type="entry name" value="Mismatch repair endonuclease pms1, putative"/>
    <property type="match status" value="1"/>
</dbReference>
<keyword evidence="2" id="KW-0227">DNA damage</keyword>
<feature type="domain" description="DNA mismatch repair protein S5" evidence="5">
    <location>
        <begin position="222"/>
        <end position="342"/>
    </location>
</feature>
<dbReference type="PANTHER" id="PTHR10073:SF52">
    <property type="entry name" value="MISMATCH REPAIR ENDONUCLEASE PMS2"/>
    <property type="match status" value="1"/>
</dbReference>
<protein>
    <recommendedName>
        <fullName evidence="8">DNA mismatch repair protein PMS1</fullName>
    </recommendedName>
</protein>
<evidence type="ECO:0008006" key="8">
    <source>
        <dbReference type="Google" id="ProtNLM"/>
    </source>
</evidence>
<evidence type="ECO:0000313" key="6">
    <source>
        <dbReference type="EMBL" id="KAH9299316.1"/>
    </source>
</evidence>
<comment type="caution">
    <text evidence="6">The sequence shown here is derived from an EMBL/GenBank/DDBJ whole genome shotgun (WGS) entry which is preliminary data.</text>
</comment>
<dbReference type="CDD" id="cd16926">
    <property type="entry name" value="HATPase_MutL-MLH-PMS-like"/>
    <property type="match status" value="1"/>
</dbReference>
<dbReference type="CDD" id="cd03484">
    <property type="entry name" value="MutL_Trans_hPMS_2_like"/>
    <property type="match status" value="1"/>
</dbReference>
<gene>
    <name evidence="6" type="ORF">KI387_030998</name>
</gene>
<dbReference type="InterPro" id="IPR037198">
    <property type="entry name" value="MutL_C_sf"/>
</dbReference>
<evidence type="ECO:0000259" key="5">
    <source>
        <dbReference type="SMART" id="SM01340"/>
    </source>
</evidence>
<dbReference type="GO" id="GO:0030983">
    <property type="term" value="F:mismatched DNA binding"/>
    <property type="evidence" value="ECO:0007669"/>
    <property type="project" value="InterPro"/>
</dbReference>
<dbReference type="Proteomes" id="UP000824469">
    <property type="component" value="Unassembled WGS sequence"/>
</dbReference>
<organism evidence="6 7">
    <name type="scientific">Taxus chinensis</name>
    <name type="common">Chinese yew</name>
    <name type="synonym">Taxus wallichiana var. chinensis</name>
    <dbReference type="NCBI Taxonomy" id="29808"/>
    <lineage>
        <taxon>Eukaryota</taxon>
        <taxon>Viridiplantae</taxon>
        <taxon>Streptophyta</taxon>
        <taxon>Embryophyta</taxon>
        <taxon>Tracheophyta</taxon>
        <taxon>Spermatophyta</taxon>
        <taxon>Pinopsida</taxon>
        <taxon>Pinidae</taxon>
        <taxon>Conifers II</taxon>
        <taxon>Cupressales</taxon>
        <taxon>Taxaceae</taxon>
        <taxon>Taxus</taxon>
    </lineage>
</organism>
<dbReference type="GO" id="GO:0140664">
    <property type="term" value="F:ATP-dependent DNA damage sensor activity"/>
    <property type="evidence" value="ECO:0007669"/>
    <property type="project" value="InterPro"/>
</dbReference>
<evidence type="ECO:0000259" key="4">
    <source>
        <dbReference type="SMART" id="SM00853"/>
    </source>
</evidence>
<dbReference type="NCBIfam" id="TIGR00585">
    <property type="entry name" value="mutl"/>
    <property type="match status" value="1"/>
</dbReference>
<comment type="similarity">
    <text evidence="1">Belongs to the DNA mismatch repair MutL/HexB family.</text>
</comment>
<dbReference type="InterPro" id="IPR014762">
    <property type="entry name" value="DNA_mismatch_repair_CS"/>
</dbReference>
<dbReference type="SUPFAM" id="SSF55874">
    <property type="entry name" value="ATPase domain of HSP90 chaperone/DNA topoisomerase II/histidine kinase"/>
    <property type="match status" value="1"/>
</dbReference>
<dbReference type="PROSITE" id="PS00058">
    <property type="entry name" value="DNA_MISMATCH_REPAIR_1"/>
    <property type="match status" value="1"/>
</dbReference>
<evidence type="ECO:0000256" key="3">
    <source>
        <dbReference type="SAM" id="MobiDB-lite"/>
    </source>
</evidence>
<dbReference type="EMBL" id="JAHRHJ020000010">
    <property type="protein sequence ID" value="KAH9299316.1"/>
    <property type="molecule type" value="Genomic_DNA"/>
</dbReference>
<dbReference type="InterPro" id="IPR002099">
    <property type="entry name" value="MutL/Mlh/PMS"/>
</dbReference>
<dbReference type="InterPro" id="IPR014721">
    <property type="entry name" value="Ribsml_uS5_D2-typ_fold_subgr"/>
</dbReference>
<dbReference type="InterPro" id="IPR020568">
    <property type="entry name" value="Ribosomal_Su5_D2-typ_SF"/>
</dbReference>
<dbReference type="GO" id="GO:0006298">
    <property type="term" value="P:mismatch repair"/>
    <property type="evidence" value="ECO:0007669"/>
    <property type="project" value="InterPro"/>
</dbReference>